<dbReference type="Proteomes" id="UP001066276">
    <property type="component" value="Chromosome 1_1"/>
</dbReference>
<name>A0AAV7WH05_PLEWA</name>
<organism evidence="2 3">
    <name type="scientific">Pleurodeles waltl</name>
    <name type="common">Iberian ribbed newt</name>
    <dbReference type="NCBI Taxonomy" id="8319"/>
    <lineage>
        <taxon>Eukaryota</taxon>
        <taxon>Metazoa</taxon>
        <taxon>Chordata</taxon>
        <taxon>Craniata</taxon>
        <taxon>Vertebrata</taxon>
        <taxon>Euteleostomi</taxon>
        <taxon>Amphibia</taxon>
        <taxon>Batrachia</taxon>
        <taxon>Caudata</taxon>
        <taxon>Salamandroidea</taxon>
        <taxon>Salamandridae</taxon>
        <taxon>Pleurodelinae</taxon>
        <taxon>Pleurodeles</taxon>
    </lineage>
</organism>
<reference evidence="2" key="1">
    <citation type="journal article" date="2022" name="bioRxiv">
        <title>Sequencing and chromosome-scale assembly of the giantPleurodeles waltlgenome.</title>
        <authorList>
            <person name="Brown T."/>
            <person name="Elewa A."/>
            <person name="Iarovenko S."/>
            <person name="Subramanian E."/>
            <person name="Araus A.J."/>
            <person name="Petzold A."/>
            <person name="Susuki M."/>
            <person name="Suzuki K.-i.T."/>
            <person name="Hayashi T."/>
            <person name="Toyoda A."/>
            <person name="Oliveira C."/>
            <person name="Osipova E."/>
            <person name="Leigh N.D."/>
            <person name="Simon A."/>
            <person name="Yun M.H."/>
        </authorList>
    </citation>
    <scope>NUCLEOTIDE SEQUENCE</scope>
    <source>
        <strain evidence="2">20211129_DDA</strain>
        <tissue evidence="2">Liver</tissue>
    </source>
</reference>
<dbReference type="AlphaFoldDB" id="A0AAV7WH05"/>
<evidence type="ECO:0000256" key="1">
    <source>
        <dbReference type="SAM" id="MobiDB-lite"/>
    </source>
</evidence>
<keyword evidence="3" id="KW-1185">Reference proteome</keyword>
<feature type="region of interest" description="Disordered" evidence="1">
    <location>
        <begin position="24"/>
        <end position="116"/>
    </location>
</feature>
<gene>
    <name evidence="2" type="ORF">NDU88_000958</name>
</gene>
<dbReference type="EMBL" id="JANPWB010000001">
    <property type="protein sequence ID" value="KAJ1213320.1"/>
    <property type="molecule type" value="Genomic_DNA"/>
</dbReference>
<evidence type="ECO:0000313" key="3">
    <source>
        <dbReference type="Proteomes" id="UP001066276"/>
    </source>
</evidence>
<protein>
    <submittedName>
        <fullName evidence="2">Uncharacterized protein</fullName>
    </submittedName>
</protein>
<feature type="compositionally biased region" description="Basic and acidic residues" evidence="1">
    <location>
        <begin position="39"/>
        <end position="54"/>
    </location>
</feature>
<comment type="caution">
    <text evidence="2">The sequence shown here is derived from an EMBL/GenBank/DDBJ whole genome shotgun (WGS) entry which is preliminary data.</text>
</comment>
<feature type="compositionally biased region" description="Basic and acidic residues" evidence="1">
    <location>
        <begin position="70"/>
        <end position="89"/>
    </location>
</feature>
<sequence length="179" mass="20207">MATAKCLGMPLSCNPCLSTSKPIAEASREVEEELTVEQPDNREPRTPRPKRDYQNHPPLLPLQPSQKPGNEGDRRESIQQPGRPRDRQCIHPLRPWLRTPRAEQRNLSSEPGSKEVEVGYTKPLAHHEKCLLRKRNLLQRGKTPAEGVRHPIAHPMHMYSNHGLKAELAPAKKTSAPPD</sequence>
<proteinExistence type="predicted"/>
<accession>A0AAV7WH05</accession>
<evidence type="ECO:0000313" key="2">
    <source>
        <dbReference type="EMBL" id="KAJ1213320.1"/>
    </source>
</evidence>